<comment type="subcellular location">
    <subcellularLocation>
        <location evidence="1 8">Cell outer membrane</location>
        <topology evidence="1 8">Multi-pass membrane protein</topology>
    </subcellularLocation>
</comment>
<evidence type="ECO:0000313" key="13">
    <source>
        <dbReference type="Proteomes" id="UP000223913"/>
    </source>
</evidence>
<dbReference type="InterPro" id="IPR036942">
    <property type="entry name" value="Beta-barrel_TonB_sf"/>
</dbReference>
<dbReference type="Pfam" id="PF07715">
    <property type="entry name" value="Plug"/>
    <property type="match status" value="1"/>
</dbReference>
<evidence type="ECO:0000256" key="8">
    <source>
        <dbReference type="PROSITE-ProRule" id="PRU01360"/>
    </source>
</evidence>
<dbReference type="NCBIfam" id="TIGR04056">
    <property type="entry name" value="OMP_RagA_SusC"/>
    <property type="match status" value="1"/>
</dbReference>
<sequence>MGLFWSLSKTISVASWLWCSLLPATLLAFSGRPLPADRPLPDLLEEMGERYQVFFTYDADLLGDTQVNFEFKEGEQLETAIDRLLRYTNFRYESFGEKYFVIYREGDRDERMTKKLKKKIRQIEQLEKRSGLNLQRKQSDPENQLGLMIESLADQKEKIDLQGTVHSSTGEPLFGVNIRLLNEPSGTITGPDGAFTLHLPPYASLEFSYVGFKPQVISLDGRTTTLAVNLQPDQLALQEVVVLGYGTTQRGDQTGVAQTVQEEAFRKGANVSPEQLLNGRVAGLQVLSGNGEPGGQMSVRIRGGGSLNASNEPLYVIDGVPIDNRPHNPSGFQSGRNPLNALNPNDIESISVLKDASATAIYGSRGANGVLLITTKKGSIGGRDQITYDAWLSMATNDRRVEVLSPEEFRHTVQDKAPRRFPELGISDTDWQDEIFRKAYGQNHTLGVSGGGKDMGYRASLGYLRQDGVVQSAFTERYSLSLSYHQQFLQDQLKLEANFKGAKTRDRFAIQSTIGNAINFDPTQSVHDEASIWGGYFEYAMDQAIKNPVAELDLTRDLSDNYRSIGNIQLEYRYPSIPSLSVKTNLGYDLATGERKRYLPKALRNQYSSQGEIRIANFFRASLLWESYLHFRKDLANIDTRIDATAGYSYQDFQSEYPEIRAWELNNDVLGFNGTSFAGEFFGSNSTLQNRLISFFGRVNLQWREKYLMTVTVRRDGSSRFSPDNRWGTFPSVALAWKIGEESFLHGISPWVQNLKLRFSAGITGNQEIGDYQYLKTYQFGDSQVRYQFGDQFVTTVRPGGSDPGLKWEETASLNVGLSFDLWQGRVRGELDYYYRRTNDLLSRVIVPAGVNLTDIILTNIGSLNNEGLELGLDARLLRRKYFQWDVSANLSVNHSRISRLTNFSDPRFQGFSTGEISGGAGNRIQILRVGQPANAFFVFRHKRDENGLPLSDQFDHNEDGRINLADIYEDTNGDGIVNDNDKVPYGKPAPDLLFGFSSDWQFGQWDISCTWRGQLGNYVYNNIQSVGGNYDRIITNIVPTNLTRSVQETGFLHPQYFSDYYVEDASFIRLDQVSVGYTFTGLSRLGYLRLYAMANNLLVLTGYSGLDPEIGNASGNEDYPKYGIDDNVFPRARTFMIGVKLII</sequence>
<evidence type="ECO:0000256" key="2">
    <source>
        <dbReference type="ARBA" id="ARBA00022448"/>
    </source>
</evidence>
<gene>
    <name evidence="12" type="ORF">CRP01_27450</name>
</gene>
<feature type="domain" description="TonB-dependent receptor-like beta-barrel" evidence="10">
    <location>
        <begin position="516"/>
        <end position="1098"/>
    </location>
</feature>
<dbReference type="InterPro" id="IPR023997">
    <property type="entry name" value="TonB-dep_OMP_SusC/RagA_CS"/>
</dbReference>
<organism evidence="12 13">
    <name type="scientific">Flavilitoribacter nigricans (strain ATCC 23147 / DSM 23189 / NBRC 102662 / NCIMB 1420 / SS-2)</name>
    <name type="common">Lewinella nigricans</name>
    <dbReference type="NCBI Taxonomy" id="1122177"/>
    <lineage>
        <taxon>Bacteria</taxon>
        <taxon>Pseudomonadati</taxon>
        <taxon>Bacteroidota</taxon>
        <taxon>Saprospiria</taxon>
        <taxon>Saprospirales</taxon>
        <taxon>Lewinellaceae</taxon>
        <taxon>Flavilitoribacter</taxon>
    </lineage>
</organism>
<dbReference type="Pfam" id="PF00593">
    <property type="entry name" value="TonB_dep_Rec_b-barrel"/>
    <property type="match status" value="1"/>
</dbReference>
<keyword evidence="7 8" id="KW-0998">Cell outer membrane</keyword>
<dbReference type="PROSITE" id="PS52016">
    <property type="entry name" value="TONB_DEPENDENT_REC_3"/>
    <property type="match status" value="1"/>
</dbReference>
<evidence type="ECO:0000256" key="9">
    <source>
        <dbReference type="RuleBase" id="RU003357"/>
    </source>
</evidence>
<dbReference type="AlphaFoldDB" id="A0A2D0N4E4"/>
<keyword evidence="2 8" id="KW-0813">Transport</keyword>
<evidence type="ECO:0000256" key="4">
    <source>
        <dbReference type="ARBA" id="ARBA00022692"/>
    </source>
</evidence>
<dbReference type="Gene3D" id="2.40.170.20">
    <property type="entry name" value="TonB-dependent receptor, beta-barrel domain"/>
    <property type="match status" value="1"/>
</dbReference>
<keyword evidence="3 8" id="KW-1134">Transmembrane beta strand</keyword>
<evidence type="ECO:0000256" key="5">
    <source>
        <dbReference type="ARBA" id="ARBA00023077"/>
    </source>
</evidence>
<proteinExistence type="inferred from homology"/>
<accession>A0A2D0N4E4</accession>
<comment type="caution">
    <text evidence="12">The sequence shown here is derived from an EMBL/GenBank/DDBJ whole genome shotgun (WGS) entry which is preliminary data.</text>
</comment>
<name>A0A2D0N4E4_FLAN2</name>
<feature type="domain" description="TonB-dependent receptor plug" evidence="11">
    <location>
        <begin position="252"/>
        <end position="370"/>
    </location>
</feature>
<dbReference type="EMBL" id="PDUD01000032">
    <property type="protein sequence ID" value="PHN03422.1"/>
    <property type="molecule type" value="Genomic_DNA"/>
</dbReference>
<keyword evidence="5 9" id="KW-0798">TonB box</keyword>
<evidence type="ECO:0000256" key="1">
    <source>
        <dbReference type="ARBA" id="ARBA00004571"/>
    </source>
</evidence>
<evidence type="ECO:0000259" key="10">
    <source>
        <dbReference type="Pfam" id="PF00593"/>
    </source>
</evidence>
<evidence type="ECO:0000256" key="6">
    <source>
        <dbReference type="ARBA" id="ARBA00023136"/>
    </source>
</evidence>
<dbReference type="Gene3D" id="2.60.40.1120">
    <property type="entry name" value="Carboxypeptidase-like, regulatory domain"/>
    <property type="match status" value="1"/>
</dbReference>
<keyword evidence="13" id="KW-1185">Reference proteome</keyword>
<dbReference type="NCBIfam" id="TIGR04057">
    <property type="entry name" value="SusC_RagA_signa"/>
    <property type="match status" value="1"/>
</dbReference>
<dbReference type="OrthoDB" id="9768177at2"/>
<dbReference type="Gene3D" id="2.170.130.10">
    <property type="entry name" value="TonB-dependent receptor, plug domain"/>
    <property type="match status" value="1"/>
</dbReference>
<protein>
    <submittedName>
        <fullName evidence="12">SusC/RagA family TonB-linked outer membrane protein</fullName>
    </submittedName>
</protein>
<dbReference type="InterPro" id="IPR037066">
    <property type="entry name" value="Plug_dom_sf"/>
</dbReference>
<dbReference type="InterPro" id="IPR008969">
    <property type="entry name" value="CarboxyPept-like_regulatory"/>
</dbReference>
<dbReference type="Proteomes" id="UP000223913">
    <property type="component" value="Unassembled WGS sequence"/>
</dbReference>
<dbReference type="InterPro" id="IPR012910">
    <property type="entry name" value="Plug_dom"/>
</dbReference>
<evidence type="ECO:0000256" key="3">
    <source>
        <dbReference type="ARBA" id="ARBA00022452"/>
    </source>
</evidence>
<comment type="similarity">
    <text evidence="8 9">Belongs to the TonB-dependent receptor family.</text>
</comment>
<evidence type="ECO:0000259" key="11">
    <source>
        <dbReference type="Pfam" id="PF07715"/>
    </source>
</evidence>
<evidence type="ECO:0000256" key="7">
    <source>
        <dbReference type="ARBA" id="ARBA00023237"/>
    </source>
</evidence>
<keyword evidence="4 8" id="KW-0812">Transmembrane</keyword>
<evidence type="ECO:0000313" key="12">
    <source>
        <dbReference type="EMBL" id="PHN03422.1"/>
    </source>
</evidence>
<dbReference type="InterPro" id="IPR039426">
    <property type="entry name" value="TonB-dep_rcpt-like"/>
</dbReference>
<dbReference type="GO" id="GO:0009279">
    <property type="term" value="C:cell outer membrane"/>
    <property type="evidence" value="ECO:0007669"/>
    <property type="project" value="UniProtKB-SubCell"/>
</dbReference>
<reference evidence="12 13" key="1">
    <citation type="submission" date="2017-10" db="EMBL/GenBank/DDBJ databases">
        <title>The draft genome sequence of Lewinella nigricans NBRC 102662.</title>
        <authorList>
            <person name="Wang K."/>
        </authorList>
    </citation>
    <scope>NUCLEOTIDE SEQUENCE [LARGE SCALE GENOMIC DNA]</scope>
    <source>
        <strain evidence="12 13">NBRC 102662</strain>
    </source>
</reference>
<dbReference type="InterPro" id="IPR023996">
    <property type="entry name" value="TonB-dep_OMP_SusC/RagA"/>
</dbReference>
<keyword evidence="6 8" id="KW-0472">Membrane</keyword>
<dbReference type="SUPFAM" id="SSF56935">
    <property type="entry name" value="Porins"/>
    <property type="match status" value="1"/>
</dbReference>
<dbReference type="SUPFAM" id="SSF49464">
    <property type="entry name" value="Carboxypeptidase regulatory domain-like"/>
    <property type="match status" value="1"/>
</dbReference>
<dbReference type="InterPro" id="IPR000531">
    <property type="entry name" value="Beta-barrel_TonB"/>
</dbReference>
<dbReference type="Pfam" id="PF13715">
    <property type="entry name" value="CarbopepD_reg_2"/>
    <property type="match status" value="1"/>
</dbReference>